<dbReference type="SMART" id="SM00248">
    <property type="entry name" value="ANK"/>
    <property type="match status" value="8"/>
</dbReference>
<dbReference type="InterPro" id="IPR002110">
    <property type="entry name" value="Ankyrin_rpt"/>
</dbReference>
<keyword evidence="2 3" id="KW-0040">ANK repeat</keyword>
<proteinExistence type="predicted"/>
<evidence type="ECO:0000256" key="2">
    <source>
        <dbReference type="ARBA" id="ARBA00023043"/>
    </source>
</evidence>
<feature type="repeat" description="ANK" evidence="3">
    <location>
        <begin position="261"/>
        <end position="293"/>
    </location>
</feature>
<accession>A0ABR2KLL2</accession>
<keyword evidence="5" id="KW-1185">Reference proteome</keyword>
<comment type="caution">
    <text evidence="4">The sequence shown here is derived from an EMBL/GenBank/DDBJ whole genome shotgun (WGS) entry which is preliminary data.</text>
</comment>
<evidence type="ECO:0000313" key="5">
    <source>
        <dbReference type="Proteomes" id="UP001470230"/>
    </source>
</evidence>
<evidence type="ECO:0000256" key="3">
    <source>
        <dbReference type="PROSITE-ProRule" id="PRU00023"/>
    </source>
</evidence>
<dbReference type="InterPro" id="IPR036770">
    <property type="entry name" value="Ankyrin_rpt-contain_sf"/>
</dbReference>
<gene>
    <name evidence="4" type="ORF">M9Y10_028839</name>
</gene>
<dbReference type="Gene3D" id="1.25.40.20">
    <property type="entry name" value="Ankyrin repeat-containing domain"/>
    <property type="match status" value="2"/>
</dbReference>
<dbReference type="PROSITE" id="PS50297">
    <property type="entry name" value="ANK_REP_REGION"/>
    <property type="match status" value="3"/>
</dbReference>
<organism evidence="4 5">
    <name type="scientific">Tritrichomonas musculus</name>
    <dbReference type="NCBI Taxonomy" id="1915356"/>
    <lineage>
        <taxon>Eukaryota</taxon>
        <taxon>Metamonada</taxon>
        <taxon>Parabasalia</taxon>
        <taxon>Tritrichomonadida</taxon>
        <taxon>Tritrichomonadidae</taxon>
        <taxon>Tritrichomonas</taxon>
    </lineage>
</organism>
<feature type="repeat" description="ANK" evidence="3">
    <location>
        <begin position="302"/>
        <end position="334"/>
    </location>
</feature>
<dbReference type="SUPFAM" id="SSF48403">
    <property type="entry name" value="Ankyrin repeat"/>
    <property type="match status" value="1"/>
</dbReference>
<evidence type="ECO:0000256" key="1">
    <source>
        <dbReference type="ARBA" id="ARBA00022737"/>
    </source>
</evidence>
<evidence type="ECO:0000313" key="4">
    <source>
        <dbReference type="EMBL" id="KAK8891621.1"/>
    </source>
</evidence>
<evidence type="ECO:0008006" key="6">
    <source>
        <dbReference type="Google" id="ProtNLM"/>
    </source>
</evidence>
<dbReference type="Pfam" id="PF12796">
    <property type="entry name" value="Ank_2"/>
    <property type="match status" value="3"/>
</dbReference>
<keyword evidence="1" id="KW-0677">Repeat</keyword>
<dbReference type="PROSITE" id="PS50088">
    <property type="entry name" value="ANK_REPEAT"/>
    <property type="match status" value="4"/>
</dbReference>
<protein>
    <recommendedName>
        <fullName evidence="6">Ankyrin repeat protein</fullName>
    </recommendedName>
</protein>
<feature type="repeat" description="ANK" evidence="3">
    <location>
        <begin position="110"/>
        <end position="142"/>
    </location>
</feature>
<dbReference type="EMBL" id="JAPFFF010000004">
    <property type="protein sequence ID" value="KAK8891621.1"/>
    <property type="molecule type" value="Genomic_DNA"/>
</dbReference>
<reference evidence="4 5" key="1">
    <citation type="submission" date="2024-04" db="EMBL/GenBank/DDBJ databases">
        <title>Tritrichomonas musculus Genome.</title>
        <authorList>
            <person name="Alves-Ferreira E."/>
            <person name="Grigg M."/>
            <person name="Lorenzi H."/>
            <person name="Galac M."/>
        </authorList>
    </citation>
    <scope>NUCLEOTIDE SEQUENCE [LARGE SCALE GENOMIC DNA]</scope>
    <source>
        <strain evidence="4 5">EAF2021</strain>
    </source>
</reference>
<dbReference type="Proteomes" id="UP001470230">
    <property type="component" value="Unassembled WGS sequence"/>
</dbReference>
<dbReference type="PANTHER" id="PTHR24198:SF165">
    <property type="entry name" value="ANKYRIN REPEAT-CONTAINING PROTEIN-RELATED"/>
    <property type="match status" value="1"/>
</dbReference>
<dbReference type="PANTHER" id="PTHR24198">
    <property type="entry name" value="ANKYRIN REPEAT AND PROTEIN KINASE DOMAIN-CONTAINING PROTEIN"/>
    <property type="match status" value="1"/>
</dbReference>
<sequence>MSSKESVALNDTETIESFLKSDNTTEFCTFISKFSIIGSTFQETSKLNNNDEPFIIATKYIPFADKNLPKFLQHKPTLLHLCAYYGACECLKLIITTSSIRSYINVVDGKGRTAAHFAAYGGQISTLMILEEYGFKLNQKDRKGKTPIYTAVKYNHPTLVNYLLVNRKTNDFNVFSNNIDNKNENNDDDEDDFNVLAQKLLHVAAESNSSMLIVNVLIQFAQKVELFDEHGISLFSKVIDNSNIEFLQILLDLFEQCIDSTGLFPLHHAAIADNSTIIQLLIDYGADTECLSVSCPRKKVRPGETPLITACRHGSFSGVLSLLEYDADFEATDENGQTALHHAAIKGRVDIAEILFDFGADPEVRDSSFMTPADLAYLKEKTEMLQFFKDINVEPEIESDFEFEFNESSKRQKKGKNSRASAIISNDDGYEKNQISNTDNLMIMTAK</sequence>
<name>A0ABR2KLL2_9EUKA</name>
<feature type="repeat" description="ANK" evidence="3">
    <location>
        <begin position="335"/>
        <end position="367"/>
    </location>
</feature>